<keyword evidence="3" id="KW-0969">Cilium</keyword>
<proteinExistence type="predicted"/>
<dbReference type="EMBL" id="VMHE01000002">
    <property type="protein sequence ID" value="TSJ67152.1"/>
    <property type="molecule type" value="Genomic_DNA"/>
</dbReference>
<feature type="domain" description="Flagellar hook-length control protein-like C-terminal" evidence="2">
    <location>
        <begin position="296"/>
        <end position="363"/>
    </location>
</feature>
<evidence type="ECO:0000313" key="3">
    <source>
        <dbReference type="EMBL" id="TSJ67152.1"/>
    </source>
</evidence>
<dbReference type="OrthoDB" id="2968951at2"/>
<protein>
    <submittedName>
        <fullName evidence="3">Flagellar hook-length control protein FliK</fullName>
    </submittedName>
</protein>
<gene>
    <name evidence="3" type="ORF">FPQ13_02545</name>
</gene>
<keyword evidence="4" id="KW-1185">Reference proteome</keyword>
<keyword evidence="3" id="KW-0966">Cell projection</keyword>
<name>A0A556PRZ3_9BACI</name>
<dbReference type="InterPro" id="IPR038610">
    <property type="entry name" value="FliK-like_C_sf"/>
</dbReference>
<dbReference type="RefSeq" id="WP_144087741.1">
    <property type="nucleotide sequence ID" value="NZ_VMHE01000002.1"/>
</dbReference>
<feature type="region of interest" description="Disordered" evidence="1">
    <location>
        <begin position="373"/>
        <end position="396"/>
    </location>
</feature>
<evidence type="ECO:0000313" key="4">
    <source>
        <dbReference type="Proteomes" id="UP000316425"/>
    </source>
</evidence>
<dbReference type="InterPro" id="IPR021136">
    <property type="entry name" value="Flagellar_hook_control-like_C"/>
</dbReference>
<keyword evidence="3" id="KW-0282">Flagellum</keyword>
<dbReference type="AlphaFoldDB" id="A0A556PRZ3"/>
<comment type="caution">
    <text evidence="3">The sequence shown here is derived from an EMBL/GenBank/DDBJ whole genome shotgun (WGS) entry which is preliminary data.</text>
</comment>
<organism evidence="3 4">
    <name type="scientific">Allobacillus salarius</name>
    <dbReference type="NCBI Taxonomy" id="1955272"/>
    <lineage>
        <taxon>Bacteria</taxon>
        <taxon>Bacillati</taxon>
        <taxon>Bacillota</taxon>
        <taxon>Bacilli</taxon>
        <taxon>Bacillales</taxon>
        <taxon>Bacillaceae</taxon>
        <taxon>Allobacillus</taxon>
    </lineage>
</organism>
<sequence length="411" mass="46271">MNGAMMLQAMPQVNQLLDRVSGKSMLSNQEGDFAKLLEGIAGKVSTEEGMKLTEEDSLVEIETMLQKLLGLLSSEEELESKLSDWLRTFTESMNMSEENLEGLLEGSSAPSLDQIGLVLTDLYRSITSHHQASAESSKGLEALLSQSSNGMNGLKSIIENVLFQLVQQKNQQLQSNELNNQQNRVTSNVWQQLVSGEQVTQAQTTTEFAKELMRLSSNGDTDKPIMNWAHAITGTLSKSPANKPLDSVEQLGNLMRNVNLNSSQIVKQSIPLQGNSQQMMNQIEQMILSTRFARPGGMTQLTVQLKPMELGEMILRFVKQDGEMTVKITVMSQMAKEMVDKNLHQLRHMFSPHQVVVERQMDVPNETSFANFKEKQEEQEEQSFKQQEKTRQLDDEESNVTFQDYLFAEEV</sequence>
<dbReference type="Proteomes" id="UP000316425">
    <property type="component" value="Unassembled WGS sequence"/>
</dbReference>
<dbReference type="Pfam" id="PF02120">
    <property type="entry name" value="Flg_hook"/>
    <property type="match status" value="1"/>
</dbReference>
<reference evidence="3 4" key="1">
    <citation type="submission" date="2019-07" db="EMBL/GenBank/DDBJ databases">
        <title>Allobacillus sp. nov. SKP isolated from shrimp paste of Euphausiacea.</title>
        <authorList>
            <person name="Kanchanasin P."/>
            <person name="Tanasupawat S."/>
            <person name="Shi W."/>
            <person name="Wu L."/>
            <person name="Ma J."/>
        </authorList>
    </citation>
    <scope>NUCLEOTIDE SEQUENCE [LARGE SCALE GENOMIC DNA]</scope>
    <source>
        <strain evidence="3 4">SKP4-8</strain>
    </source>
</reference>
<accession>A0A556PRZ3</accession>
<evidence type="ECO:0000256" key="1">
    <source>
        <dbReference type="SAM" id="MobiDB-lite"/>
    </source>
</evidence>
<dbReference type="Gene3D" id="3.30.750.140">
    <property type="match status" value="1"/>
</dbReference>
<dbReference type="CDD" id="cd17470">
    <property type="entry name" value="T3SS_Flik_C"/>
    <property type="match status" value="1"/>
</dbReference>
<feature type="compositionally biased region" description="Basic and acidic residues" evidence="1">
    <location>
        <begin position="373"/>
        <end position="393"/>
    </location>
</feature>
<evidence type="ECO:0000259" key="2">
    <source>
        <dbReference type="Pfam" id="PF02120"/>
    </source>
</evidence>